<evidence type="ECO:0000256" key="10">
    <source>
        <dbReference type="ARBA" id="ARBA00048807"/>
    </source>
</evidence>
<dbReference type="EC" id="4.1.2.50" evidence="4"/>
<evidence type="ECO:0000256" key="5">
    <source>
        <dbReference type="ARBA" id="ARBA00018141"/>
    </source>
</evidence>
<dbReference type="InterPro" id="IPR007115">
    <property type="entry name" value="6-PTP_synth/QueD"/>
</dbReference>
<evidence type="ECO:0000256" key="8">
    <source>
        <dbReference type="ARBA" id="ARBA00023239"/>
    </source>
</evidence>
<dbReference type="Pfam" id="PF01242">
    <property type="entry name" value="PTPS"/>
    <property type="match status" value="3"/>
</dbReference>
<comment type="catalytic activity">
    <reaction evidence="10">
        <text>7,8-dihydroneopterin 3'-triphosphate + H2O = 6-carboxy-5,6,7,8-tetrahydropterin + triphosphate + acetaldehyde + 2 H(+)</text>
        <dbReference type="Rhea" id="RHEA:27966"/>
        <dbReference type="ChEBI" id="CHEBI:15343"/>
        <dbReference type="ChEBI" id="CHEBI:15377"/>
        <dbReference type="ChEBI" id="CHEBI:15378"/>
        <dbReference type="ChEBI" id="CHEBI:18036"/>
        <dbReference type="ChEBI" id="CHEBI:58462"/>
        <dbReference type="ChEBI" id="CHEBI:61032"/>
        <dbReference type="EC" id="4.1.2.50"/>
    </reaction>
</comment>
<evidence type="ECO:0000256" key="4">
    <source>
        <dbReference type="ARBA" id="ARBA00012982"/>
    </source>
</evidence>
<dbReference type="PANTHER" id="PTHR12589:SF7">
    <property type="entry name" value="6-PYRUVOYL TETRAHYDROBIOPTERIN SYNTHASE"/>
    <property type="match status" value="1"/>
</dbReference>
<evidence type="ECO:0000256" key="7">
    <source>
        <dbReference type="ARBA" id="ARBA00022833"/>
    </source>
</evidence>
<dbReference type="EMBL" id="JBBUTG010000004">
    <property type="protein sequence ID" value="MEK8030988.1"/>
    <property type="molecule type" value="Genomic_DNA"/>
</dbReference>
<proteinExistence type="inferred from homology"/>
<evidence type="ECO:0000256" key="9">
    <source>
        <dbReference type="ARBA" id="ARBA00031449"/>
    </source>
</evidence>
<protein>
    <recommendedName>
        <fullName evidence="5">6-carboxy-5,6,7,8-tetrahydropterin synthase</fullName>
        <ecNumber evidence="4">4.1.2.50</ecNumber>
    </recommendedName>
    <alternativeName>
        <fullName evidence="9">Queuosine biosynthesis protein QueD</fullName>
    </alternativeName>
</protein>
<dbReference type="InterPro" id="IPR038418">
    <property type="entry name" value="6-PTP_synth/QueD_sf"/>
</dbReference>
<keyword evidence="8 11" id="KW-0456">Lyase</keyword>
<dbReference type="GO" id="GO:0070497">
    <property type="term" value="F:6-carboxytetrahydropterin synthase activity"/>
    <property type="evidence" value="ECO:0007669"/>
    <property type="project" value="UniProtKB-EC"/>
</dbReference>
<comment type="similarity">
    <text evidence="3">Belongs to the PTPS family. QueD subfamily.</text>
</comment>
<sequence>MTVPFVLTVATARFEAARQVSVLPEGHRCRSLHGHSFQATVYAELPAGWNSFPGGEVDALRQRLDEVVAPLNYAQLNEHLEVPTDENLARWIRQRLQVPGVDRVAIQSTANQGVDLDRDGMAHVWRRFRFQAAHRLPNVPVGHKCGTMHGHGFEAIVHANQDLGSRPLSIDYDHLDDLWAPLHFQLNYKCLNEIDGLENPTSELISAWIWKQLKEELPELSCVTVFETASCGANFDGHDYRIWKEFTMDSAVAQKRAPTGSPRATLHGHTYTLRLHLNAPLDAVMGWTIDFGDVKEVFTPVFKALDHKPVHYIDDLRDADTASLAAWILRQASPQLPGLSRVDLYETTGCGTVLATAIDGPAMPV</sequence>
<keyword evidence="6" id="KW-0479">Metal-binding</keyword>
<dbReference type="RefSeq" id="WP_341425353.1">
    <property type="nucleotide sequence ID" value="NZ_JBBUTG010000004.1"/>
</dbReference>
<evidence type="ECO:0000256" key="6">
    <source>
        <dbReference type="ARBA" id="ARBA00022723"/>
    </source>
</evidence>
<organism evidence="11 12">
    <name type="scientific">Ideonella lacteola</name>
    <dbReference type="NCBI Taxonomy" id="2984193"/>
    <lineage>
        <taxon>Bacteria</taxon>
        <taxon>Pseudomonadati</taxon>
        <taxon>Pseudomonadota</taxon>
        <taxon>Betaproteobacteria</taxon>
        <taxon>Burkholderiales</taxon>
        <taxon>Sphaerotilaceae</taxon>
        <taxon>Ideonella</taxon>
    </lineage>
</organism>
<keyword evidence="12" id="KW-1185">Reference proteome</keyword>
<gene>
    <name evidence="11" type="ORF">AACH06_09195</name>
</gene>
<comment type="caution">
    <text evidence="11">The sequence shown here is derived from an EMBL/GenBank/DDBJ whole genome shotgun (WGS) entry which is preliminary data.</text>
</comment>
<evidence type="ECO:0000256" key="2">
    <source>
        <dbReference type="ARBA" id="ARBA00005061"/>
    </source>
</evidence>
<accession>A0ABU9BR61</accession>
<evidence type="ECO:0000313" key="12">
    <source>
        <dbReference type="Proteomes" id="UP001371218"/>
    </source>
</evidence>
<comment type="pathway">
    <text evidence="2">Purine metabolism; 7-cyano-7-deazaguanine biosynthesis.</text>
</comment>
<name>A0ABU9BR61_9BURK</name>
<dbReference type="PANTHER" id="PTHR12589">
    <property type="entry name" value="PYRUVOYL TETRAHYDROBIOPTERIN SYNTHASE"/>
    <property type="match status" value="1"/>
</dbReference>
<dbReference type="Gene3D" id="3.30.479.10">
    <property type="entry name" value="6-pyruvoyl tetrahydropterin synthase/QueD"/>
    <property type="match status" value="3"/>
</dbReference>
<evidence type="ECO:0000256" key="3">
    <source>
        <dbReference type="ARBA" id="ARBA00008900"/>
    </source>
</evidence>
<reference evidence="11 12" key="1">
    <citation type="submission" date="2024-04" db="EMBL/GenBank/DDBJ databases">
        <title>Novel species of the genus Ideonella isolated from streams.</title>
        <authorList>
            <person name="Lu H."/>
        </authorList>
    </citation>
    <scope>NUCLEOTIDE SEQUENCE [LARGE SCALE GENOMIC DNA]</scope>
    <source>
        <strain evidence="11 12">DXS29W</strain>
    </source>
</reference>
<dbReference type="SUPFAM" id="SSF55620">
    <property type="entry name" value="Tetrahydrobiopterin biosynthesis enzymes-like"/>
    <property type="match status" value="3"/>
</dbReference>
<keyword evidence="7" id="KW-0862">Zinc</keyword>
<evidence type="ECO:0000313" key="11">
    <source>
        <dbReference type="EMBL" id="MEK8030988.1"/>
    </source>
</evidence>
<evidence type="ECO:0000256" key="1">
    <source>
        <dbReference type="ARBA" id="ARBA00001947"/>
    </source>
</evidence>
<dbReference type="Proteomes" id="UP001371218">
    <property type="component" value="Unassembled WGS sequence"/>
</dbReference>
<comment type="cofactor">
    <cofactor evidence="1">
        <name>Zn(2+)</name>
        <dbReference type="ChEBI" id="CHEBI:29105"/>
    </cofactor>
</comment>